<dbReference type="Pfam" id="PF25302">
    <property type="entry name" value="NADase_transloc"/>
    <property type="match status" value="1"/>
</dbReference>
<keyword evidence="3" id="KW-1185">Reference proteome</keyword>
<protein>
    <recommendedName>
        <fullName evidence="1">F5/8 type C domain-containing protein</fullName>
    </recommendedName>
</protein>
<dbReference type="KEGG" id="pbv:AR543_01905"/>
<organism evidence="2 3">
    <name type="scientific">Paenibacillus bovis</name>
    <dbReference type="NCBI Taxonomy" id="1616788"/>
    <lineage>
        <taxon>Bacteria</taxon>
        <taxon>Bacillati</taxon>
        <taxon>Bacillota</taxon>
        <taxon>Bacilli</taxon>
        <taxon>Bacillales</taxon>
        <taxon>Paenibacillaceae</taxon>
        <taxon>Paenibacillus</taxon>
    </lineage>
</organism>
<dbReference type="Proteomes" id="UP000078148">
    <property type="component" value="Chromosome"/>
</dbReference>
<dbReference type="InterPro" id="IPR000421">
    <property type="entry name" value="FA58C"/>
</dbReference>
<dbReference type="SUPFAM" id="SSF49785">
    <property type="entry name" value="Galactose-binding domain-like"/>
    <property type="match status" value="1"/>
</dbReference>
<dbReference type="EMBL" id="CP013023">
    <property type="protein sequence ID" value="ANF94907.1"/>
    <property type="molecule type" value="Genomic_DNA"/>
</dbReference>
<dbReference type="PROSITE" id="PS50022">
    <property type="entry name" value="FA58C_3"/>
    <property type="match status" value="1"/>
</dbReference>
<proteinExistence type="predicted"/>
<evidence type="ECO:0000313" key="2">
    <source>
        <dbReference type="EMBL" id="ANF94907.1"/>
    </source>
</evidence>
<dbReference type="STRING" id="1616788.AR543_01905"/>
<dbReference type="InterPro" id="IPR057561">
    <property type="entry name" value="NADase_transloc"/>
</dbReference>
<dbReference type="Gene3D" id="2.60.120.260">
    <property type="entry name" value="Galactose-binding domain-like"/>
    <property type="match status" value="1"/>
</dbReference>
<dbReference type="NCBIfam" id="NF047619">
    <property type="entry name" value="NADase_discoid"/>
    <property type="match status" value="1"/>
</dbReference>
<dbReference type="RefSeq" id="WP_060531347.1">
    <property type="nucleotide sequence ID" value="NZ_CP013023.1"/>
</dbReference>
<accession>A0A172ZCA8</accession>
<evidence type="ECO:0000313" key="3">
    <source>
        <dbReference type="Proteomes" id="UP000078148"/>
    </source>
</evidence>
<dbReference type="InterPro" id="IPR008979">
    <property type="entry name" value="Galactose-bd-like_sf"/>
</dbReference>
<dbReference type="AlphaFoldDB" id="A0A172ZCA8"/>
<reference evidence="3" key="1">
    <citation type="submission" date="2015-10" db="EMBL/GenBank/DDBJ databases">
        <title>Genome of Paenibacillus bovis sp. nov.</title>
        <authorList>
            <person name="Wu Z."/>
            <person name="Gao C."/>
            <person name="Liu Z."/>
            <person name="Zheng H."/>
        </authorList>
    </citation>
    <scope>NUCLEOTIDE SEQUENCE [LARGE SCALE GENOMIC DNA]</scope>
    <source>
        <strain evidence="3">BD3526</strain>
    </source>
</reference>
<name>A0A172ZCA8_9BACL</name>
<reference evidence="2 3" key="2">
    <citation type="journal article" date="2016" name="Int. J. Syst. Evol. Microbiol.">
        <title>Paenibacillus bovis sp. nov., isolated from raw yak (Bos grunniens) milk.</title>
        <authorList>
            <person name="Gao C."/>
            <person name="Han J."/>
            <person name="Liu Z."/>
            <person name="Xu X."/>
            <person name="Hang F."/>
            <person name="Wu Z."/>
        </authorList>
    </citation>
    <scope>NUCLEOTIDE SEQUENCE [LARGE SCALE GENOMIC DNA]</scope>
    <source>
        <strain evidence="2 3">BD3526</strain>
    </source>
</reference>
<evidence type="ECO:0000259" key="1">
    <source>
        <dbReference type="PROSITE" id="PS50022"/>
    </source>
</evidence>
<dbReference type="PROSITE" id="PS51257">
    <property type="entry name" value="PROKAR_LIPOPROTEIN"/>
    <property type="match status" value="1"/>
</dbReference>
<dbReference type="OrthoDB" id="85718at2"/>
<dbReference type="SUPFAM" id="SSF82171">
    <property type="entry name" value="DPP6 N-terminal domain-like"/>
    <property type="match status" value="1"/>
</dbReference>
<feature type="domain" description="F5/8 type C" evidence="1">
    <location>
        <begin position="221"/>
        <end position="320"/>
    </location>
</feature>
<sequence>MLISKRSTLLWILILIFLISGCNQLSESDTLLKHKDIDTALPRHTFTKWILFRGENDSESLDYISNLNDPSGNSYVRINDIIHVLYMHEHDSYPENELYLGRISEDGNSIALIREGTELDHKVVKIFDLSTKRKINEFNLKNEDIAISPDLQTYVYAVQDTANAGIYQFDGGSKVLKKLDKDADGMSIYDLYPYEKSAADLQDHNVMKRMGITFSPVQTFDSKVDLMQYRQSIPIASIKASSSLADQSGHSYRPENLIDGDMRTGWCEGAKGDGIGESITINFGKEQMISGMELVNGLATSEKAYKANNRVKKIKLEFSDGRVLTLDTYFMEQYFDIPITASSVQMTILEVDPGEKYHDTCMTRLRFF</sequence>
<gene>
    <name evidence="2" type="ORF">AR543_01905</name>
</gene>